<dbReference type="GO" id="GO:0106430">
    <property type="term" value="F:dihydroorotate dehydrogenase (quinone) activity"/>
    <property type="evidence" value="ECO:0007669"/>
    <property type="project" value="UniProtKB-EC"/>
</dbReference>
<keyword evidence="9 11" id="KW-0472">Membrane</keyword>
<keyword evidence="7 11" id="KW-0665">Pyrimidine biosynthesis</keyword>
<evidence type="ECO:0000256" key="6">
    <source>
        <dbReference type="ARBA" id="ARBA00022643"/>
    </source>
</evidence>
<dbReference type="Proteomes" id="UP000196655">
    <property type="component" value="Unassembled WGS sequence"/>
</dbReference>
<evidence type="ECO:0000256" key="10">
    <source>
        <dbReference type="ARBA" id="ARBA00048639"/>
    </source>
</evidence>
<feature type="domain" description="Dihydroorotate dehydrogenase catalytic" evidence="12">
    <location>
        <begin position="44"/>
        <end position="337"/>
    </location>
</feature>
<feature type="binding site" evidence="11">
    <location>
        <begin position="61"/>
        <end position="65"/>
    </location>
    <ligand>
        <name>FMN</name>
        <dbReference type="ChEBI" id="CHEBI:58210"/>
    </ligand>
</feature>
<dbReference type="STRING" id="1122125.GCA_000423185_00040"/>
<sequence length="355" mass="36824">MSLLFALAAPVLKALPPETAHRATITALKLGLGPAAAGPDDPILAVSLWGRRFANPIGLAAGFDKDAEVVDPMLRLGFGFVEVGSITPRAQPGNPRPRAFRLPDQQALINRYGFNNRGHAAAVARLEARRVNGAAVPGLLGVNVGRNKDSRDPEADYAAGIRAFARLADYLVVNISSPNTPGLRAMQSREPLQRLLAAATAARDDGTARPPVLVKIAPDLTPEDLEDVAEVALAAGIDGLIVSNTTIARPAGLPPDLAGEPGGLSGKPLMQPSTAVLRRMAKLVAGRLPLVGVGGVASGADAYAKIRAGASLVQLYTALAYRGPGLVGEIKRDLAGRLRADGFRSVAEAVGADLR</sequence>
<comment type="subunit">
    <text evidence="11">Monomer.</text>
</comment>
<comment type="catalytic activity">
    <reaction evidence="10 11">
        <text>(S)-dihydroorotate + a quinone = orotate + a quinol</text>
        <dbReference type="Rhea" id="RHEA:30187"/>
        <dbReference type="ChEBI" id="CHEBI:24646"/>
        <dbReference type="ChEBI" id="CHEBI:30839"/>
        <dbReference type="ChEBI" id="CHEBI:30864"/>
        <dbReference type="ChEBI" id="CHEBI:132124"/>
        <dbReference type="EC" id="1.3.5.2"/>
    </reaction>
</comment>
<feature type="binding site" evidence="11">
    <location>
        <position position="243"/>
    </location>
    <ligand>
        <name>FMN</name>
        <dbReference type="ChEBI" id="CHEBI:58210"/>
    </ligand>
</feature>
<feature type="binding site" evidence="11">
    <location>
        <begin position="244"/>
        <end position="245"/>
    </location>
    <ligand>
        <name>substrate</name>
    </ligand>
</feature>
<evidence type="ECO:0000256" key="1">
    <source>
        <dbReference type="ARBA" id="ARBA00003125"/>
    </source>
</evidence>
<dbReference type="OrthoDB" id="9802377at2"/>
<dbReference type="InterPro" id="IPR005719">
    <property type="entry name" value="Dihydroorotate_DH_2"/>
</dbReference>
<keyword evidence="5 11" id="KW-0285">Flavoprotein</keyword>
<accession>A0A211ZGW7</accession>
<dbReference type="PROSITE" id="PS00911">
    <property type="entry name" value="DHODEHASE_1"/>
    <property type="match status" value="1"/>
</dbReference>
<evidence type="ECO:0000256" key="8">
    <source>
        <dbReference type="ARBA" id="ARBA00023002"/>
    </source>
</evidence>
<dbReference type="EMBL" id="NHON01000055">
    <property type="protein sequence ID" value="OWJ64521.1"/>
    <property type="molecule type" value="Genomic_DNA"/>
</dbReference>
<dbReference type="InterPro" id="IPR005720">
    <property type="entry name" value="Dihydroorotate_DH_cat"/>
</dbReference>
<evidence type="ECO:0000256" key="3">
    <source>
        <dbReference type="ARBA" id="ARBA00005161"/>
    </source>
</evidence>
<feature type="binding site" evidence="11">
    <location>
        <begin position="316"/>
        <end position="317"/>
    </location>
    <ligand>
        <name>FMN</name>
        <dbReference type="ChEBI" id="CHEBI:58210"/>
    </ligand>
</feature>
<keyword evidence="11" id="KW-1003">Cell membrane</keyword>
<feature type="binding site" evidence="11">
    <location>
        <position position="295"/>
    </location>
    <ligand>
        <name>FMN</name>
        <dbReference type="ChEBI" id="CHEBI:58210"/>
    </ligand>
</feature>
<dbReference type="Pfam" id="PF01180">
    <property type="entry name" value="DHO_dh"/>
    <property type="match status" value="1"/>
</dbReference>
<dbReference type="HAMAP" id="MF_00225">
    <property type="entry name" value="DHO_dh_type2"/>
    <property type="match status" value="1"/>
</dbReference>
<keyword evidence="6 11" id="KW-0288">FMN</keyword>
<comment type="caution">
    <text evidence="13">The sequence shown here is derived from an EMBL/GenBank/DDBJ whole genome shotgun (WGS) entry which is preliminary data.</text>
</comment>
<feature type="binding site" evidence="11">
    <location>
        <begin position="110"/>
        <end position="114"/>
    </location>
    <ligand>
        <name>substrate</name>
    </ligand>
</feature>
<proteinExistence type="inferred from homology"/>
<organism evidence="13 14">
    <name type="scientific">Inquilinus limosus</name>
    <dbReference type="NCBI Taxonomy" id="171674"/>
    <lineage>
        <taxon>Bacteria</taxon>
        <taxon>Pseudomonadati</taxon>
        <taxon>Pseudomonadota</taxon>
        <taxon>Alphaproteobacteria</taxon>
        <taxon>Rhodospirillales</taxon>
        <taxon>Rhodospirillaceae</taxon>
        <taxon>Inquilinus</taxon>
    </lineage>
</organism>
<evidence type="ECO:0000256" key="2">
    <source>
        <dbReference type="ARBA" id="ARBA00004370"/>
    </source>
</evidence>
<dbReference type="UniPathway" id="UPA00070">
    <property type="reaction ID" value="UER00946"/>
</dbReference>
<dbReference type="NCBIfam" id="NF003645">
    <property type="entry name" value="PRK05286.1-2"/>
    <property type="match status" value="1"/>
</dbReference>
<feature type="binding site" evidence="11">
    <location>
        <position position="215"/>
    </location>
    <ligand>
        <name>FMN</name>
        <dbReference type="ChEBI" id="CHEBI:58210"/>
    </ligand>
</feature>
<dbReference type="Gene3D" id="3.20.20.70">
    <property type="entry name" value="Aldolase class I"/>
    <property type="match status" value="1"/>
</dbReference>
<comment type="function">
    <text evidence="1 11">Catalyzes the conversion of dihydroorotate to orotate with quinone as electron acceptor.</text>
</comment>
<evidence type="ECO:0000256" key="7">
    <source>
        <dbReference type="ARBA" id="ARBA00022975"/>
    </source>
</evidence>
<dbReference type="InterPro" id="IPR050074">
    <property type="entry name" value="DHO_dehydrogenase"/>
</dbReference>
<dbReference type="EC" id="1.3.5.2" evidence="11"/>
<comment type="similarity">
    <text evidence="4 11">Belongs to the dihydroorotate dehydrogenase family. Type 2 subfamily.</text>
</comment>
<dbReference type="PANTHER" id="PTHR48109">
    <property type="entry name" value="DIHYDROOROTATE DEHYDROGENASE (QUINONE), MITOCHONDRIAL-RELATED"/>
    <property type="match status" value="1"/>
</dbReference>
<dbReference type="SUPFAM" id="SSF51395">
    <property type="entry name" value="FMN-linked oxidoreductases"/>
    <property type="match status" value="1"/>
</dbReference>
<feature type="binding site" evidence="11">
    <location>
        <position position="85"/>
    </location>
    <ligand>
        <name>FMN</name>
        <dbReference type="ChEBI" id="CHEBI:58210"/>
    </ligand>
</feature>
<comment type="pathway">
    <text evidence="3 11">Pyrimidine metabolism; UMP biosynthesis via de novo pathway; orotate from (S)-dihydroorotate (quinone route): step 1/1.</text>
</comment>
<dbReference type="GO" id="GO:0005886">
    <property type="term" value="C:plasma membrane"/>
    <property type="evidence" value="ECO:0007669"/>
    <property type="project" value="UniProtKB-SubCell"/>
</dbReference>
<comment type="subcellular location">
    <subcellularLocation>
        <location evidence="11">Cell membrane</location>
        <topology evidence="11">Peripheral membrane protein</topology>
    </subcellularLocation>
    <subcellularLocation>
        <location evidence="2">Membrane</location>
    </subcellularLocation>
</comment>
<evidence type="ECO:0000256" key="9">
    <source>
        <dbReference type="ARBA" id="ARBA00023136"/>
    </source>
</evidence>
<comment type="cofactor">
    <cofactor evidence="11">
        <name>FMN</name>
        <dbReference type="ChEBI" id="CHEBI:58210"/>
    </cofactor>
    <text evidence="11">Binds 1 FMN per subunit.</text>
</comment>
<keyword evidence="14" id="KW-1185">Reference proteome</keyword>
<feature type="binding site" evidence="11">
    <location>
        <position position="65"/>
    </location>
    <ligand>
        <name>substrate</name>
    </ligand>
</feature>
<dbReference type="PROSITE" id="PS00912">
    <property type="entry name" value="DHODEHASE_2"/>
    <property type="match status" value="1"/>
</dbReference>
<dbReference type="InterPro" id="IPR012135">
    <property type="entry name" value="Dihydroorotate_DH_1_2"/>
</dbReference>
<dbReference type="CDD" id="cd04738">
    <property type="entry name" value="DHOD_2_like"/>
    <property type="match status" value="1"/>
</dbReference>
<dbReference type="PANTHER" id="PTHR48109:SF4">
    <property type="entry name" value="DIHYDROOROTATE DEHYDROGENASE (QUINONE), MITOCHONDRIAL"/>
    <property type="match status" value="1"/>
</dbReference>
<feature type="active site" description="Nucleophile" evidence="11">
    <location>
        <position position="177"/>
    </location>
</feature>
<feature type="binding site" evidence="11">
    <location>
        <position position="266"/>
    </location>
    <ligand>
        <name>FMN</name>
        <dbReference type="ChEBI" id="CHEBI:58210"/>
    </ligand>
</feature>
<reference evidence="14" key="1">
    <citation type="submission" date="2017-05" db="EMBL/GenBank/DDBJ databases">
        <authorList>
            <person name="Macchi M."/>
            <person name="Festa S."/>
            <person name="Coppotelli B.M."/>
            <person name="Morelli I.S."/>
        </authorList>
    </citation>
    <scope>NUCLEOTIDE SEQUENCE [LARGE SCALE GENOMIC DNA]</scope>
    <source>
        <strain evidence="14">I</strain>
    </source>
</reference>
<dbReference type="PIRSF" id="PIRSF000164">
    <property type="entry name" value="DHO_oxidase"/>
    <property type="match status" value="1"/>
</dbReference>
<evidence type="ECO:0000313" key="14">
    <source>
        <dbReference type="Proteomes" id="UP000196655"/>
    </source>
</evidence>
<keyword evidence="8 11" id="KW-0560">Oxidoreductase</keyword>
<feature type="binding site" evidence="11">
    <location>
        <position position="174"/>
    </location>
    <ligand>
        <name>substrate</name>
    </ligand>
</feature>
<dbReference type="AlphaFoldDB" id="A0A211ZGW7"/>
<feature type="binding site" evidence="11">
    <location>
        <position position="179"/>
    </location>
    <ligand>
        <name>substrate</name>
    </ligand>
</feature>
<dbReference type="GO" id="GO:0044205">
    <property type="term" value="P:'de novo' UMP biosynthetic process"/>
    <property type="evidence" value="ECO:0007669"/>
    <property type="project" value="UniProtKB-UniRule"/>
</dbReference>
<evidence type="ECO:0000256" key="5">
    <source>
        <dbReference type="ARBA" id="ARBA00022630"/>
    </source>
</evidence>
<evidence type="ECO:0000259" key="12">
    <source>
        <dbReference type="Pfam" id="PF01180"/>
    </source>
</evidence>
<feature type="binding site" evidence="11">
    <location>
        <position position="143"/>
    </location>
    <ligand>
        <name>FMN</name>
        <dbReference type="ChEBI" id="CHEBI:58210"/>
    </ligand>
</feature>
<evidence type="ECO:0000256" key="11">
    <source>
        <dbReference type="HAMAP-Rule" id="MF_00225"/>
    </source>
</evidence>
<dbReference type="InterPro" id="IPR001295">
    <property type="entry name" value="Dihydroorotate_DH_CS"/>
</dbReference>
<dbReference type="GO" id="GO:0006207">
    <property type="term" value="P:'de novo' pyrimidine nucleobase biosynthetic process"/>
    <property type="evidence" value="ECO:0007669"/>
    <property type="project" value="UniProtKB-UniRule"/>
</dbReference>
<gene>
    <name evidence="11" type="primary">pyrD</name>
    <name evidence="13" type="ORF">BWR60_24080</name>
</gene>
<evidence type="ECO:0000313" key="13">
    <source>
        <dbReference type="EMBL" id="OWJ64521.1"/>
    </source>
</evidence>
<protein>
    <recommendedName>
        <fullName evidence="11">Dihydroorotate dehydrogenase (quinone)</fullName>
        <ecNumber evidence="11">1.3.5.2</ecNumber>
    </recommendedName>
    <alternativeName>
        <fullName evidence="11">DHOdehase</fullName>
        <shortName evidence="11">DHOD</shortName>
        <shortName evidence="11">DHODase</shortName>
    </alternativeName>
    <alternativeName>
        <fullName evidence="11">Dihydroorotate oxidase</fullName>
    </alternativeName>
</protein>
<dbReference type="RefSeq" id="WP_088153722.1">
    <property type="nucleotide sequence ID" value="NZ_NHON01000055.1"/>
</dbReference>
<dbReference type="NCBIfam" id="TIGR01036">
    <property type="entry name" value="pyrD_sub2"/>
    <property type="match status" value="1"/>
</dbReference>
<dbReference type="InterPro" id="IPR013785">
    <property type="entry name" value="Aldolase_TIM"/>
</dbReference>
<dbReference type="GO" id="GO:0005737">
    <property type="term" value="C:cytoplasm"/>
    <property type="evidence" value="ECO:0007669"/>
    <property type="project" value="InterPro"/>
</dbReference>
<feature type="binding site" evidence="11">
    <location>
        <position position="174"/>
    </location>
    <ligand>
        <name>FMN</name>
        <dbReference type="ChEBI" id="CHEBI:58210"/>
    </ligand>
</feature>
<dbReference type="NCBIfam" id="NF003652">
    <property type="entry name" value="PRK05286.2-5"/>
    <property type="match status" value="1"/>
</dbReference>
<evidence type="ECO:0000256" key="4">
    <source>
        <dbReference type="ARBA" id="ARBA00005359"/>
    </source>
</evidence>
<name>A0A211ZGW7_9PROT</name>